<dbReference type="AlphaFoldDB" id="A0A9Q0RIQ0"/>
<name>A0A9Q0RIQ0_BLOTA</name>
<keyword evidence="3" id="KW-1185">Reference proteome</keyword>
<feature type="transmembrane region" description="Helical" evidence="1">
    <location>
        <begin position="205"/>
        <end position="226"/>
    </location>
</feature>
<evidence type="ECO:0000313" key="3">
    <source>
        <dbReference type="Proteomes" id="UP001142055"/>
    </source>
</evidence>
<feature type="transmembrane region" description="Helical" evidence="1">
    <location>
        <begin position="364"/>
        <end position="385"/>
    </location>
</feature>
<feature type="transmembrane region" description="Helical" evidence="1">
    <location>
        <begin position="690"/>
        <end position="711"/>
    </location>
</feature>
<gene>
    <name evidence="2" type="ORF">RDWZM_010386</name>
</gene>
<keyword evidence="1" id="KW-1133">Transmembrane helix</keyword>
<comment type="caution">
    <text evidence="2">The sequence shown here is derived from an EMBL/GenBank/DDBJ whole genome shotgun (WGS) entry which is preliminary data.</text>
</comment>
<keyword evidence="1" id="KW-0472">Membrane</keyword>
<sequence length="836" mass="99264">MKQLVEGYGTPLSRKYYILEWIIFLYATIRLPMASYLISINFEISSDIPYNIERHDPFMSFLKQHSGTYNEGMPLILYAMEIFNFVNQICLYKLNVHKNVWQLWYQLLVVNREQYYELMYNERQLMRMAKMKLIINRIHKYRLASIVPDAIIDVYARINSTLTIQLNLEHINRDRYLKKKLSHLPNLPHRIRLKLLNVLIIGDHYWCYFQLTVISLISGYYTWIAFTMDTSKQAYFTYLTINLEHLAFQYITFQILQTAILFTVLSYFATMIYTGHVLDDNRKMWNLIYERRRNTPYMKAYIPSRYQRIVDDQLDDYIRVTTLVLNGSRDLFGTILYNFLMTNIPINIYLLVRNVFQHPSEIEVVLVWIMIAAQLLAATVVLSLLSWSTAVYQKPANFMPVLQPMLKRSKCWLWYKMKYADLYHRLIDDGPQIGVSIGPIQTVTYAFSLEAFYIYFGYIMMAFSQMIEANLNVNKHVWQLWYQLLVINREQYYELMYSINERQLMAMAKMQMIINRIHKYRIASLVPDYIINVYAKMRSILTIQLNLEHINQDQYLKKKLKHLPNLPHPISTVSIISGYYSWVAFTMDTSKQAWYAYLIVNFEHLIFQYITFQILQTAIFFTVFVYLTTLVYNGHILDDNRKMLKLINERRRNSSYMKAYIPIRYKRMIDSQVDNYIRTTTMVLNGSSDLFSIILYNFLLTNIPINIYLLVRNIFQHPSEIESILMWLIIIGQLIGATLIFSLLSWSTVIYHTPANFIPVLQPMLNRSKYWLSNKIKYDDLYYRLIDGRSKIGVSIGPIKTVTYALSLEALYIYLGYILMAFSQMIEANVGKMESE</sequence>
<evidence type="ECO:0000313" key="2">
    <source>
        <dbReference type="EMBL" id="KAJ6215886.1"/>
    </source>
</evidence>
<keyword evidence="1" id="KW-0812">Transmembrane</keyword>
<reference evidence="2" key="1">
    <citation type="submission" date="2022-12" db="EMBL/GenBank/DDBJ databases">
        <title>Genome assemblies of Blomia tropicalis.</title>
        <authorList>
            <person name="Cui Y."/>
        </authorList>
    </citation>
    <scope>NUCLEOTIDE SEQUENCE</scope>
    <source>
        <tissue evidence="2">Adult mites</tissue>
    </source>
</reference>
<feature type="transmembrane region" description="Helical" evidence="1">
    <location>
        <begin position="246"/>
        <end position="274"/>
    </location>
</feature>
<dbReference type="Proteomes" id="UP001142055">
    <property type="component" value="Chromosome 4"/>
</dbReference>
<feature type="transmembrane region" description="Helical" evidence="1">
    <location>
        <begin position="335"/>
        <end position="352"/>
    </location>
</feature>
<dbReference type="EMBL" id="JAPWDV010000004">
    <property type="protein sequence ID" value="KAJ6215886.1"/>
    <property type="molecule type" value="Genomic_DNA"/>
</dbReference>
<feature type="transmembrane region" description="Helical" evidence="1">
    <location>
        <begin position="16"/>
        <end position="38"/>
    </location>
</feature>
<feature type="transmembrane region" description="Helical" evidence="1">
    <location>
        <begin position="566"/>
        <end position="582"/>
    </location>
</feature>
<proteinExistence type="predicted"/>
<organism evidence="2 3">
    <name type="scientific">Blomia tropicalis</name>
    <name type="common">Mite</name>
    <dbReference type="NCBI Taxonomy" id="40697"/>
    <lineage>
        <taxon>Eukaryota</taxon>
        <taxon>Metazoa</taxon>
        <taxon>Ecdysozoa</taxon>
        <taxon>Arthropoda</taxon>
        <taxon>Chelicerata</taxon>
        <taxon>Arachnida</taxon>
        <taxon>Acari</taxon>
        <taxon>Acariformes</taxon>
        <taxon>Sarcoptiformes</taxon>
        <taxon>Astigmata</taxon>
        <taxon>Glycyphagoidea</taxon>
        <taxon>Echimyopodidae</taxon>
        <taxon>Blomia</taxon>
    </lineage>
</organism>
<feature type="transmembrane region" description="Helical" evidence="1">
    <location>
        <begin position="723"/>
        <end position="744"/>
    </location>
</feature>
<accession>A0A9Q0RIQ0</accession>
<feature type="transmembrane region" description="Helical" evidence="1">
    <location>
        <begin position="811"/>
        <end position="830"/>
    </location>
</feature>
<evidence type="ECO:0000256" key="1">
    <source>
        <dbReference type="SAM" id="Phobius"/>
    </source>
</evidence>
<protein>
    <submittedName>
        <fullName evidence="2">Uncharacterized protein</fullName>
    </submittedName>
</protein>